<feature type="compositionally biased region" description="Low complexity" evidence="1">
    <location>
        <begin position="49"/>
        <end position="67"/>
    </location>
</feature>
<evidence type="ECO:0000313" key="3">
    <source>
        <dbReference type="Proteomes" id="UP000029981"/>
    </source>
</evidence>
<dbReference type="EMBL" id="CM002922">
    <property type="protein sequence ID" value="KGN63655.1"/>
    <property type="molecule type" value="Genomic_DNA"/>
</dbReference>
<dbReference type="AlphaFoldDB" id="A0A0A0LP27"/>
<organism evidence="2 3">
    <name type="scientific">Cucumis sativus</name>
    <name type="common">Cucumber</name>
    <dbReference type="NCBI Taxonomy" id="3659"/>
    <lineage>
        <taxon>Eukaryota</taxon>
        <taxon>Viridiplantae</taxon>
        <taxon>Streptophyta</taxon>
        <taxon>Embryophyta</taxon>
        <taxon>Tracheophyta</taxon>
        <taxon>Spermatophyta</taxon>
        <taxon>Magnoliopsida</taxon>
        <taxon>eudicotyledons</taxon>
        <taxon>Gunneridae</taxon>
        <taxon>Pentapetalae</taxon>
        <taxon>rosids</taxon>
        <taxon>fabids</taxon>
        <taxon>Cucurbitales</taxon>
        <taxon>Cucurbitaceae</taxon>
        <taxon>Benincaseae</taxon>
        <taxon>Cucumis</taxon>
    </lineage>
</organism>
<feature type="region of interest" description="Disordered" evidence="1">
    <location>
        <begin position="1"/>
        <end position="94"/>
    </location>
</feature>
<feature type="compositionally biased region" description="Polar residues" evidence="1">
    <location>
        <begin position="205"/>
        <end position="218"/>
    </location>
</feature>
<accession>A0A0A0LP27</accession>
<dbReference type="OrthoDB" id="1930709at2759"/>
<reference evidence="2 3" key="2">
    <citation type="journal article" date="2009" name="PLoS ONE">
        <title>An integrated genetic and cytogenetic map of the cucumber genome.</title>
        <authorList>
            <person name="Ren Y."/>
            <person name="Zhang Z."/>
            <person name="Liu J."/>
            <person name="Staub J.E."/>
            <person name="Han Y."/>
            <person name="Cheng Z."/>
            <person name="Li X."/>
            <person name="Lu J."/>
            <person name="Miao H."/>
            <person name="Kang H."/>
            <person name="Xie B."/>
            <person name="Gu X."/>
            <person name="Wang X."/>
            <person name="Du Y."/>
            <person name="Jin W."/>
            <person name="Huang S."/>
        </authorList>
    </citation>
    <scope>NUCLEOTIDE SEQUENCE [LARGE SCALE GENOMIC DNA]</scope>
    <source>
        <strain evidence="3">cv. 9930</strain>
    </source>
</reference>
<dbReference type="KEGG" id="csv:101218840"/>
<dbReference type="SMR" id="A0A0A0LP27"/>
<dbReference type="Proteomes" id="UP000029981">
    <property type="component" value="Chromosome 1"/>
</dbReference>
<reference evidence="2 3" key="4">
    <citation type="journal article" date="2011" name="BMC Genomics">
        <title>RNA-Seq improves annotation of protein-coding genes in the cucumber genome.</title>
        <authorList>
            <person name="Li Z."/>
            <person name="Zhang Z."/>
            <person name="Yan P."/>
            <person name="Huang S."/>
            <person name="Fei Z."/>
            <person name="Lin K."/>
        </authorList>
    </citation>
    <scope>NUCLEOTIDE SEQUENCE [LARGE SCALE GENOMIC DNA]</scope>
    <source>
        <strain evidence="3">cv. 9930</strain>
    </source>
</reference>
<feature type="compositionally biased region" description="Polar residues" evidence="1">
    <location>
        <begin position="250"/>
        <end position="283"/>
    </location>
</feature>
<evidence type="ECO:0000313" key="2">
    <source>
        <dbReference type="EMBL" id="KGN63655.1"/>
    </source>
</evidence>
<dbReference type="eggNOG" id="ENOG502R2QJ">
    <property type="taxonomic scope" value="Eukaryota"/>
</dbReference>
<sequence>MEESIKDQQSTPFPGNAARPKLQRYALRSGNNKSKDDKLPAPELSNPPSSASKRGRSVSSVSKSVGVLELSAKDKSAKPPRRLSIPTKNLSPTRKLVGNITPISEVRRTARSQGKSDTPVSDFSRSSKKTFHLLSSTSYWLSQIKLSEAASKHSVSLGFFKLALEAGCKPLHRMRDELKSYINRCNLDESEQTVKDLLENYNSAQETEQLQVSESISQGPEVGTRSSDDEVHSSSSSVEPRKLKPKSLNADVSKTTPVTEVNQRNLTTTPRNRGTWNKNVAPNSTSETTKKSLKKPHKSNKQEPIQGKEKTKKQGKKQPSEKAPATTSPEEDSVQSNKENLEAPQIEVISTEQLVM</sequence>
<dbReference type="STRING" id="3659.A0A0A0LP27"/>
<protein>
    <submittedName>
        <fullName evidence="2">Uncharacterized protein</fullName>
    </submittedName>
</protein>
<proteinExistence type="predicted"/>
<reference evidence="2 3" key="1">
    <citation type="journal article" date="2009" name="Nat. Genet.">
        <title>The genome of the cucumber, Cucumis sativus L.</title>
        <authorList>
            <person name="Huang S."/>
            <person name="Li R."/>
            <person name="Zhang Z."/>
            <person name="Li L."/>
            <person name="Gu X."/>
            <person name="Fan W."/>
            <person name="Lucas W.J."/>
            <person name="Wang X."/>
            <person name="Xie B."/>
            <person name="Ni P."/>
            <person name="Ren Y."/>
            <person name="Zhu H."/>
            <person name="Li J."/>
            <person name="Lin K."/>
            <person name="Jin W."/>
            <person name="Fei Z."/>
            <person name="Li G."/>
            <person name="Staub J."/>
            <person name="Kilian A."/>
            <person name="van der Vossen E.A."/>
            <person name="Wu Y."/>
            <person name="Guo J."/>
            <person name="He J."/>
            <person name="Jia Z."/>
            <person name="Ren Y."/>
            <person name="Tian G."/>
            <person name="Lu Y."/>
            <person name="Ruan J."/>
            <person name="Qian W."/>
            <person name="Wang M."/>
            <person name="Huang Q."/>
            <person name="Li B."/>
            <person name="Xuan Z."/>
            <person name="Cao J."/>
            <person name="Asan"/>
            <person name="Wu Z."/>
            <person name="Zhang J."/>
            <person name="Cai Q."/>
            <person name="Bai Y."/>
            <person name="Zhao B."/>
            <person name="Han Y."/>
            <person name="Li Y."/>
            <person name="Li X."/>
            <person name="Wang S."/>
            <person name="Shi Q."/>
            <person name="Liu S."/>
            <person name="Cho W.K."/>
            <person name="Kim J.Y."/>
            <person name="Xu Y."/>
            <person name="Heller-Uszynska K."/>
            <person name="Miao H."/>
            <person name="Cheng Z."/>
            <person name="Zhang S."/>
            <person name="Wu J."/>
            <person name="Yang Y."/>
            <person name="Kang H."/>
            <person name="Li M."/>
            <person name="Liang H."/>
            <person name="Ren X."/>
            <person name="Shi Z."/>
            <person name="Wen M."/>
            <person name="Jian M."/>
            <person name="Yang H."/>
            <person name="Zhang G."/>
            <person name="Yang Z."/>
            <person name="Chen R."/>
            <person name="Liu S."/>
            <person name="Li J."/>
            <person name="Ma L."/>
            <person name="Liu H."/>
            <person name="Zhou Y."/>
            <person name="Zhao J."/>
            <person name="Fang X."/>
            <person name="Li G."/>
            <person name="Fang L."/>
            <person name="Li Y."/>
            <person name="Liu D."/>
            <person name="Zheng H."/>
            <person name="Zhang Y."/>
            <person name="Qin N."/>
            <person name="Li Z."/>
            <person name="Yang G."/>
            <person name="Yang S."/>
            <person name="Bolund L."/>
            <person name="Kristiansen K."/>
            <person name="Zheng H."/>
            <person name="Li S."/>
            <person name="Zhang X."/>
            <person name="Yang H."/>
            <person name="Wang J."/>
            <person name="Sun R."/>
            <person name="Zhang B."/>
            <person name="Jiang S."/>
            <person name="Wang J."/>
            <person name="Du Y."/>
            <person name="Li S."/>
        </authorList>
    </citation>
    <scope>NUCLEOTIDE SEQUENCE [LARGE SCALE GENOMIC DNA]</scope>
    <source>
        <strain evidence="3">cv. 9930</strain>
    </source>
</reference>
<dbReference type="PANTHER" id="PTHR34468">
    <property type="entry name" value="MICROTUBULE-ASSOCIATED FUTSCH-LIKE PROTEIN"/>
    <property type="match status" value="1"/>
</dbReference>
<dbReference type="Gramene" id="KGN63655">
    <property type="protein sequence ID" value="KGN63655"/>
    <property type="gene ID" value="Csa_1G009590"/>
</dbReference>
<reference evidence="2 3" key="3">
    <citation type="journal article" date="2010" name="BMC Genomics">
        <title>Transcriptome sequencing and comparative analysis of cucumber flowers with different sex types.</title>
        <authorList>
            <person name="Guo S."/>
            <person name="Zheng Y."/>
            <person name="Joung J.G."/>
            <person name="Liu S."/>
            <person name="Zhang Z."/>
            <person name="Crasta O.R."/>
            <person name="Sobral B.W."/>
            <person name="Xu Y."/>
            <person name="Huang S."/>
            <person name="Fei Z."/>
        </authorList>
    </citation>
    <scope>NUCLEOTIDE SEQUENCE [LARGE SCALE GENOMIC DNA]</scope>
    <source>
        <strain evidence="3">cv. 9930</strain>
    </source>
</reference>
<dbReference type="PANTHER" id="PTHR34468:SF2">
    <property type="entry name" value="MICROTUBULE-ASSOCIATED FUTSCH-LIKE PROTEIN"/>
    <property type="match status" value="1"/>
</dbReference>
<gene>
    <name evidence="2" type="ORF">Csa_1G009590</name>
</gene>
<keyword evidence="3" id="KW-1185">Reference proteome</keyword>
<evidence type="ECO:0000256" key="1">
    <source>
        <dbReference type="SAM" id="MobiDB-lite"/>
    </source>
</evidence>
<name>A0A0A0LP27_CUCSA</name>
<feature type="region of interest" description="Disordered" evidence="1">
    <location>
        <begin position="205"/>
        <end position="356"/>
    </location>
</feature>
<dbReference type="OMA" id="ELYCISE"/>